<dbReference type="InParanoid" id="A0A6J0BFJ5"/>
<name>A0A6J0BFJ5_NEOLC</name>
<evidence type="ECO:0000256" key="8">
    <source>
        <dbReference type="ARBA" id="ARBA00022741"/>
    </source>
</evidence>
<comment type="similarity">
    <text evidence="3">Belongs to the protein kinase superfamily. CMGC Ser/Thr protein kinase family. CDC2/CDKX subfamily.</text>
</comment>
<dbReference type="FunCoup" id="A0A6J0BFJ5">
    <property type="interactions" value="4"/>
</dbReference>
<evidence type="ECO:0000256" key="4">
    <source>
        <dbReference type="ARBA" id="ARBA00012425"/>
    </source>
</evidence>
<keyword evidence="8 15" id="KW-0547">Nucleotide-binding</keyword>
<dbReference type="PANTHER" id="PTHR24056:SF222">
    <property type="entry name" value="CYCLIN-DEPENDENT KINASE-LIKE 1"/>
    <property type="match status" value="1"/>
</dbReference>
<dbReference type="SMART" id="SM00220">
    <property type="entry name" value="S_TKc"/>
    <property type="match status" value="1"/>
</dbReference>
<dbReference type="GO" id="GO:0004693">
    <property type="term" value="F:cyclin-dependent protein serine/threonine kinase activity"/>
    <property type="evidence" value="ECO:0007669"/>
    <property type="project" value="UniProtKB-EC"/>
</dbReference>
<dbReference type="InterPro" id="IPR011009">
    <property type="entry name" value="Kinase-like_dom_sf"/>
</dbReference>
<keyword evidence="11" id="KW-0539">Nucleus</keyword>
<dbReference type="GO" id="GO:0005737">
    <property type="term" value="C:cytoplasm"/>
    <property type="evidence" value="ECO:0007669"/>
    <property type="project" value="UniProtKB-SubCell"/>
</dbReference>
<proteinExistence type="inferred from homology"/>
<keyword evidence="10 15" id="KW-0067">ATP-binding</keyword>
<dbReference type="FunFam" id="1.10.510.10:FF:000261">
    <property type="entry name" value="cyclin-dependent kinase-like 2 isoform X2"/>
    <property type="match status" value="1"/>
</dbReference>
<accession>A0A6J0BFJ5</accession>
<protein>
    <recommendedName>
        <fullName evidence="12">Cyclin-dependent kinase-like 2</fullName>
        <ecNumber evidence="4">2.7.11.22</ecNumber>
    </recommendedName>
</protein>
<evidence type="ECO:0000256" key="17">
    <source>
        <dbReference type="SAM" id="MobiDB-lite"/>
    </source>
</evidence>
<dbReference type="OrthoDB" id="548217at2759"/>
<reference evidence="20" key="1">
    <citation type="submission" date="2025-08" db="UniProtKB">
        <authorList>
            <consortium name="RefSeq"/>
        </authorList>
    </citation>
    <scope>IDENTIFICATION</scope>
    <source>
        <tissue evidence="20">Thorax and Abdomen</tissue>
    </source>
</reference>
<dbReference type="Pfam" id="PF00069">
    <property type="entry name" value="Pkinase"/>
    <property type="match status" value="1"/>
</dbReference>
<dbReference type="InterPro" id="IPR008271">
    <property type="entry name" value="Ser/Thr_kinase_AS"/>
</dbReference>
<dbReference type="SUPFAM" id="SSF56112">
    <property type="entry name" value="Protein kinase-like (PK-like)"/>
    <property type="match status" value="1"/>
</dbReference>
<evidence type="ECO:0000256" key="6">
    <source>
        <dbReference type="ARBA" id="ARBA00022527"/>
    </source>
</evidence>
<dbReference type="Gene3D" id="1.10.510.10">
    <property type="entry name" value="Transferase(Phosphotransferase) domain 1"/>
    <property type="match status" value="1"/>
</dbReference>
<dbReference type="InterPro" id="IPR017441">
    <property type="entry name" value="Protein_kinase_ATP_BS"/>
</dbReference>
<evidence type="ECO:0000256" key="13">
    <source>
        <dbReference type="ARBA" id="ARBA00047811"/>
    </source>
</evidence>
<evidence type="ECO:0000256" key="11">
    <source>
        <dbReference type="ARBA" id="ARBA00023242"/>
    </source>
</evidence>
<evidence type="ECO:0000313" key="19">
    <source>
        <dbReference type="Proteomes" id="UP000829291"/>
    </source>
</evidence>
<dbReference type="InterPro" id="IPR000719">
    <property type="entry name" value="Prot_kinase_dom"/>
</dbReference>
<organism evidence="20">
    <name type="scientific">Neodiprion lecontei</name>
    <name type="common">Redheaded pine sawfly</name>
    <dbReference type="NCBI Taxonomy" id="441921"/>
    <lineage>
        <taxon>Eukaryota</taxon>
        <taxon>Metazoa</taxon>
        <taxon>Ecdysozoa</taxon>
        <taxon>Arthropoda</taxon>
        <taxon>Hexapoda</taxon>
        <taxon>Insecta</taxon>
        <taxon>Pterygota</taxon>
        <taxon>Neoptera</taxon>
        <taxon>Endopterygota</taxon>
        <taxon>Hymenoptera</taxon>
        <taxon>Tenthredinoidea</taxon>
        <taxon>Diprionidae</taxon>
        <taxon>Diprioninae</taxon>
        <taxon>Neodiprion</taxon>
    </lineage>
</organism>
<dbReference type="PROSITE" id="PS00107">
    <property type="entry name" value="PROTEIN_KINASE_ATP"/>
    <property type="match status" value="1"/>
</dbReference>
<evidence type="ECO:0000256" key="7">
    <source>
        <dbReference type="ARBA" id="ARBA00022679"/>
    </source>
</evidence>
<keyword evidence="5" id="KW-0963">Cytoplasm</keyword>
<keyword evidence="19" id="KW-1185">Reference proteome</keyword>
<evidence type="ECO:0000313" key="20">
    <source>
        <dbReference type="RefSeq" id="XP_015513176.1"/>
    </source>
</evidence>
<dbReference type="GO" id="GO:0005524">
    <property type="term" value="F:ATP binding"/>
    <property type="evidence" value="ECO:0007669"/>
    <property type="project" value="UniProtKB-UniRule"/>
</dbReference>
<evidence type="ECO:0000256" key="2">
    <source>
        <dbReference type="ARBA" id="ARBA00004496"/>
    </source>
</evidence>
<dbReference type="Gene3D" id="3.30.200.20">
    <property type="entry name" value="Phosphorylase Kinase, domain 1"/>
    <property type="match status" value="1"/>
</dbReference>
<dbReference type="PROSITE" id="PS00108">
    <property type="entry name" value="PROTEIN_KINASE_ST"/>
    <property type="match status" value="1"/>
</dbReference>
<comment type="catalytic activity">
    <reaction evidence="13">
        <text>L-threonyl-[protein] + ATP = O-phospho-L-threonyl-[protein] + ADP + H(+)</text>
        <dbReference type="Rhea" id="RHEA:46608"/>
        <dbReference type="Rhea" id="RHEA-COMP:11060"/>
        <dbReference type="Rhea" id="RHEA-COMP:11605"/>
        <dbReference type="ChEBI" id="CHEBI:15378"/>
        <dbReference type="ChEBI" id="CHEBI:30013"/>
        <dbReference type="ChEBI" id="CHEBI:30616"/>
        <dbReference type="ChEBI" id="CHEBI:61977"/>
        <dbReference type="ChEBI" id="CHEBI:456216"/>
        <dbReference type="EC" id="2.7.11.22"/>
    </reaction>
</comment>
<dbReference type="EC" id="2.7.11.22" evidence="4"/>
<dbReference type="KEGG" id="nlo:107219465"/>
<evidence type="ECO:0000259" key="18">
    <source>
        <dbReference type="PROSITE" id="PS50011"/>
    </source>
</evidence>
<feature type="region of interest" description="Disordered" evidence="17">
    <location>
        <begin position="353"/>
        <end position="392"/>
    </location>
</feature>
<dbReference type="FunFam" id="3.30.200.20:FF:000049">
    <property type="entry name" value="cyclin-dependent kinase-like 1 isoform X1"/>
    <property type="match status" value="1"/>
</dbReference>
<comment type="catalytic activity">
    <reaction evidence="14">
        <text>L-seryl-[protein] + ATP = O-phospho-L-seryl-[protein] + ADP + H(+)</text>
        <dbReference type="Rhea" id="RHEA:17989"/>
        <dbReference type="Rhea" id="RHEA-COMP:9863"/>
        <dbReference type="Rhea" id="RHEA-COMP:11604"/>
        <dbReference type="ChEBI" id="CHEBI:15378"/>
        <dbReference type="ChEBI" id="CHEBI:29999"/>
        <dbReference type="ChEBI" id="CHEBI:30616"/>
        <dbReference type="ChEBI" id="CHEBI:83421"/>
        <dbReference type="ChEBI" id="CHEBI:456216"/>
        <dbReference type="EC" id="2.7.11.22"/>
    </reaction>
</comment>
<feature type="binding site" evidence="15">
    <location>
        <position position="64"/>
    </location>
    <ligand>
        <name>ATP</name>
        <dbReference type="ChEBI" id="CHEBI:30616"/>
    </ligand>
</feature>
<evidence type="ECO:0000256" key="9">
    <source>
        <dbReference type="ARBA" id="ARBA00022777"/>
    </source>
</evidence>
<dbReference type="GO" id="GO:0005634">
    <property type="term" value="C:nucleus"/>
    <property type="evidence" value="ECO:0007669"/>
    <property type="project" value="UniProtKB-SubCell"/>
</dbReference>
<dbReference type="AlphaFoldDB" id="A0A6J0BFJ5"/>
<feature type="domain" description="Protein kinase" evidence="18">
    <location>
        <begin position="34"/>
        <end position="318"/>
    </location>
</feature>
<keyword evidence="7" id="KW-0808">Transferase</keyword>
<keyword evidence="9" id="KW-0418">Kinase</keyword>
<dbReference type="RefSeq" id="XP_015513176.1">
    <property type="nucleotide sequence ID" value="XM_015657690.2"/>
</dbReference>
<evidence type="ECO:0000256" key="10">
    <source>
        <dbReference type="ARBA" id="ARBA00022840"/>
    </source>
</evidence>
<dbReference type="GeneID" id="107219465"/>
<evidence type="ECO:0000256" key="12">
    <source>
        <dbReference type="ARBA" id="ARBA00039642"/>
    </source>
</evidence>
<gene>
    <name evidence="20" type="primary">LOC107219465</name>
</gene>
<sequence length="392" mass="45909">MEKWLQDRKLWLFGSTLPLLPRRSRAPSKTMERYERLARLGEGSYGVVFQCRDRQTGRLVAVKKFQQTEDDPLIRKIALREIRLLKNLKHPNLVNLLEVFRRKRKLHLVFEYCEHTLLNEMEKFPKGCPDSTTRQLTWQILQGIAYCHRLGCVHRDVKPENILLTSDGVVKLCDFGFARMLSPGENYTEYVATRWYRAPELLVGDTQYGTPVDVWAIGCVFAELVRGQALWPGKSDVDQLYLIRKTLGDLLPRHIAIFQQNEFFAGVTLPAPQTITPLEDSLPNRPSAPLQIDFLTKCLDKDPEKRWTCDQLLEHLYFENFHFKMPDVEMEEFEKLRKYRDRSRNANYSQMVLPQLPKVGMSHNVHHNQNENHRPKSSSRQQQPNFDHLPTI</sequence>
<evidence type="ECO:0000256" key="14">
    <source>
        <dbReference type="ARBA" id="ARBA00048367"/>
    </source>
</evidence>
<dbReference type="Proteomes" id="UP000829291">
    <property type="component" value="Chromosome 7"/>
</dbReference>
<dbReference type="InterPro" id="IPR050108">
    <property type="entry name" value="CDK"/>
</dbReference>
<keyword evidence="6 16" id="KW-0723">Serine/threonine-protein kinase</keyword>
<evidence type="ECO:0000256" key="15">
    <source>
        <dbReference type="PROSITE-ProRule" id="PRU10141"/>
    </source>
</evidence>
<comment type="subcellular location">
    <subcellularLocation>
        <location evidence="2">Cytoplasm</location>
    </subcellularLocation>
    <subcellularLocation>
        <location evidence="1">Nucleus</location>
    </subcellularLocation>
</comment>
<evidence type="ECO:0000256" key="5">
    <source>
        <dbReference type="ARBA" id="ARBA00022490"/>
    </source>
</evidence>
<evidence type="ECO:0000256" key="3">
    <source>
        <dbReference type="ARBA" id="ARBA00006485"/>
    </source>
</evidence>
<evidence type="ECO:0000256" key="1">
    <source>
        <dbReference type="ARBA" id="ARBA00004123"/>
    </source>
</evidence>
<evidence type="ECO:0000256" key="16">
    <source>
        <dbReference type="RuleBase" id="RU000304"/>
    </source>
</evidence>
<dbReference type="PANTHER" id="PTHR24056">
    <property type="entry name" value="CELL DIVISION PROTEIN KINASE"/>
    <property type="match status" value="1"/>
</dbReference>
<dbReference type="PROSITE" id="PS50011">
    <property type="entry name" value="PROTEIN_KINASE_DOM"/>
    <property type="match status" value="1"/>
</dbReference>